<protein>
    <submittedName>
        <fullName evidence="1">Uncharacterized protein</fullName>
    </submittedName>
</protein>
<organism evidence="1 2">
    <name type="scientific">Neonectria magnoliae</name>
    <dbReference type="NCBI Taxonomy" id="2732573"/>
    <lineage>
        <taxon>Eukaryota</taxon>
        <taxon>Fungi</taxon>
        <taxon>Dikarya</taxon>
        <taxon>Ascomycota</taxon>
        <taxon>Pezizomycotina</taxon>
        <taxon>Sordariomycetes</taxon>
        <taxon>Hypocreomycetidae</taxon>
        <taxon>Hypocreales</taxon>
        <taxon>Nectriaceae</taxon>
        <taxon>Neonectria</taxon>
    </lineage>
</organism>
<name>A0ABR1I609_9HYPO</name>
<evidence type="ECO:0000313" key="1">
    <source>
        <dbReference type="EMBL" id="KAK7429008.1"/>
    </source>
</evidence>
<keyword evidence="2" id="KW-1185">Reference proteome</keyword>
<accession>A0ABR1I609</accession>
<proteinExistence type="predicted"/>
<dbReference type="EMBL" id="JAZAVK010000033">
    <property type="protein sequence ID" value="KAK7429008.1"/>
    <property type="molecule type" value="Genomic_DNA"/>
</dbReference>
<comment type="caution">
    <text evidence="1">The sequence shown here is derived from an EMBL/GenBank/DDBJ whole genome shotgun (WGS) entry which is preliminary data.</text>
</comment>
<reference evidence="1 2" key="1">
    <citation type="journal article" date="2025" name="Microbiol. Resour. Announc.">
        <title>Draft genome sequences for Neonectria magnoliae and Neonectria punicea, canker pathogens of Liriodendron tulipifera and Acer saccharum in West Virginia.</title>
        <authorList>
            <person name="Petronek H.M."/>
            <person name="Kasson M.T."/>
            <person name="Metheny A.M."/>
            <person name="Stauder C.M."/>
            <person name="Lovett B."/>
            <person name="Lynch S.C."/>
            <person name="Garnas J.R."/>
            <person name="Kasson L.R."/>
            <person name="Stajich J.E."/>
        </authorList>
    </citation>
    <scope>NUCLEOTIDE SEQUENCE [LARGE SCALE GENOMIC DNA]</scope>
    <source>
        <strain evidence="1 2">NRRL 64651</strain>
    </source>
</reference>
<sequence>MSAPLGATKEVKLQEDLEAKTRELAEQAAKLQRLLAFHKPNGEQVSKRASNTRAANGELERSLWTKEAQLREQASLICGVGSVAVEPRRLTVVMNQCNCDEQRAIGLLKLVNNDVSQTKRYHDTYLKVVDQDMAPQRDWDLVFPKLLPPLGPLVSGTSDDGVKFSPDALIRAIQHARY</sequence>
<gene>
    <name evidence="1" type="ORF">QQZ08_004415</name>
</gene>
<dbReference type="Proteomes" id="UP001498421">
    <property type="component" value="Unassembled WGS sequence"/>
</dbReference>
<evidence type="ECO:0000313" key="2">
    <source>
        <dbReference type="Proteomes" id="UP001498421"/>
    </source>
</evidence>